<evidence type="ECO:0000256" key="1">
    <source>
        <dbReference type="SAM" id="SignalP"/>
    </source>
</evidence>
<feature type="signal peptide" evidence="1">
    <location>
        <begin position="1"/>
        <end position="27"/>
    </location>
</feature>
<organism evidence="2 3">
    <name type="scientific">Nakamurella panacisegetis</name>
    <dbReference type="NCBI Taxonomy" id="1090615"/>
    <lineage>
        <taxon>Bacteria</taxon>
        <taxon>Bacillati</taxon>
        <taxon>Actinomycetota</taxon>
        <taxon>Actinomycetes</taxon>
        <taxon>Nakamurellales</taxon>
        <taxon>Nakamurellaceae</taxon>
        <taxon>Nakamurella</taxon>
    </lineage>
</organism>
<proteinExistence type="predicted"/>
<dbReference type="EMBL" id="LT629710">
    <property type="protein sequence ID" value="SDO69587.1"/>
    <property type="molecule type" value="Genomic_DNA"/>
</dbReference>
<reference evidence="2 3" key="1">
    <citation type="submission" date="2016-10" db="EMBL/GenBank/DDBJ databases">
        <authorList>
            <person name="de Groot N.N."/>
        </authorList>
    </citation>
    <scope>NUCLEOTIDE SEQUENCE [LARGE SCALE GENOMIC DNA]</scope>
    <source>
        <strain evidence="3">P4-7,KCTC 19426,CECT 7604</strain>
    </source>
</reference>
<evidence type="ECO:0000313" key="2">
    <source>
        <dbReference type="EMBL" id="SDO69587.1"/>
    </source>
</evidence>
<accession>A0A1H0LN50</accession>
<sequence length="42" mass="4045">MSTLHSTRRLLLATAAALFGAAVGALAAITTPGNGAIGGPPR</sequence>
<dbReference type="PROSITE" id="PS51318">
    <property type="entry name" value="TAT"/>
    <property type="match status" value="1"/>
</dbReference>
<keyword evidence="1" id="KW-0732">Signal</keyword>
<name>A0A1H0LN50_9ACTN</name>
<dbReference type="RefSeq" id="WP_269457496.1">
    <property type="nucleotide sequence ID" value="NZ_LT629710.1"/>
</dbReference>
<dbReference type="InterPro" id="IPR006311">
    <property type="entry name" value="TAT_signal"/>
</dbReference>
<protein>
    <submittedName>
        <fullName evidence="2">Uncharacterized protein</fullName>
    </submittedName>
</protein>
<feature type="chain" id="PRO_5009249956" evidence="1">
    <location>
        <begin position="28"/>
        <end position="42"/>
    </location>
</feature>
<dbReference type="AlphaFoldDB" id="A0A1H0LN50"/>
<gene>
    <name evidence="2" type="ORF">SAMN04515671_1730</name>
</gene>
<evidence type="ECO:0000313" key="3">
    <source>
        <dbReference type="Proteomes" id="UP000198741"/>
    </source>
</evidence>
<keyword evidence="3" id="KW-1185">Reference proteome</keyword>
<dbReference type="Proteomes" id="UP000198741">
    <property type="component" value="Chromosome I"/>
</dbReference>